<dbReference type="Pfam" id="PF22429">
    <property type="entry name" value="HutF_N"/>
    <property type="match status" value="1"/>
</dbReference>
<dbReference type="PANTHER" id="PTHR11271">
    <property type="entry name" value="GUANINE DEAMINASE"/>
    <property type="match status" value="1"/>
</dbReference>
<dbReference type="Gene3D" id="2.30.40.10">
    <property type="entry name" value="Urease, subunit C, domain 1"/>
    <property type="match status" value="1"/>
</dbReference>
<gene>
    <name evidence="7" type="ORF">P0Y65_01320</name>
</gene>
<comment type="cofactor">
    <cofactor evidence="1">
        <name>Zn(2+)</name>
        <dbReference type="ChEBI" id="CHEBI:29105"/>
    </cofactor>
</comment>
<evidence type="ECO:0000259" key="6">
    <source>
        <dbReference type="Pfam" id="PF22429"/>
    </source>
</evidence>
<reference evidence="7" key="1">
    <citation type="submission" date="2023-03" db="EMBL/GenBank/DDBJ databases">
        <title>Andean soil-derived lignocellulolytic bacterial consortium as a source of novel taxa and putative plastic-active enzymes.</title>
        <authorList>
            <person name="Diaz-Garcia L."/>
            <person name="Chuvochina M."/>
            <person name="Feuerriegel G."/>
            <person name="Bunk B."/>
            <person name="Sproer C."/>
            <person name="Streit W.R."/>
            <person name="Rodriguez L.M."/>
            <person name="Overmann J."/>
            <person name="Jimenez D.J."/>
        </authorList>
    </citation>
    <scope>NUCLEOTIDE SEQUENCE</scope>
    <source>
        <strain evidence="7">MAG 4196</strain>
    </source>
</reference>
<dbReference type="EC" id="3.5.3.13" evidence="7"/>
<evidence type="ECO:0000256" key="2">
    <source>
        <dbReference type="ARBA" id="ARBA00022723"/>
    </source>
</evidence>
<dbReference type="NCBIfam" id="TIGR02022">
    <property type="entry name" value="hutF"/>
    <property type="match status" value="1"/>
</dbReference>
<dbReference type="InterPro" id="IPR011059">
    <property type="entry name" value="Metal-dep_hydrolase_composite"/>
</dbReference>
<dbReference type="SUPFAM" id="SSF51556">
    <property type="entry name" value="Metallo-dependent hydrolases"/>
    <property type="match status" value="1"/>
</dbReference>
<dbReference type="Gene3D" id="3.20.20.140">
    <property type="entry name" value="Metal-dependent hydrolases"/>
    <property type="match status" value="1"/>
</dbReference>
<proteinExistence type="predicted"/>
<protein>
    <submittedName>
        <fullName evidence="7">Formimidoylglutamate deiminase</fullName>
        <ecNumber evidence="7">3.5.3.13</ecNumber>
    </submittedName>
</protein>
<dbReference type="InterPro" id="IPR051607">
    <property type="entry name" value="Metallo-dep_hydrolases"/>
</dbReference>
<dbReference type="InterPro" id="IPR032466">
    <property type="entry name" value="Metal_Hydrolase"/>
</dbReference>
<dbReference type="GO" id="GO:0005829">
    <property type="term" value="C:cytosol"/>
    <property type="evidence" value="ECO:0007669"/>
    <property type="project" value="TreeGrafter"/>
</dbReference>
<keyword evidence="4" id="KW-0862">Zinc</keyword>
<evidence type="ECO:0000313" key="7">
    <source>
        <dbReference type="EMBL" id="WEK04923.1"/>
    </source>
</evidence>
<accession>A0AAJ5VWV4</accession>
<dbReference type="InterPro" id="IPR055156">
    <property type="entry name" value="HutF-like_N"/>
</dbReference>
<feature type="domain" description="Amidohydrolase-related" evidence="5">
    <location>
        <begin position="47"/>
        <end position="420"/>
    </location>
</feature>
<dbReference type="InterPro" id="IPR010252">
    <property type="entry name" value="HutF"/>
</dbReference>
<keyword evidence="2" id="KW-0479">Metal-binding</keyword>
<dbReference type="SUPFAM" id="SSF51338">
    <property type="entry name" value="Composite domain of metallo-dependent hydrolases"/>
    <property type="match status" value="1"/>
</dbReference>
<dbReference type="GO" id="GO:0050416">
    <property type="term" value="F:formimidoylglutamate deiminase activity"/>
    <property type="evidence" value="ECO:0007669"/>
    <property type="project" value="UniProtKB-EC"/>
</dbReference>
<evidence type="ECO:0000256" key="1">
    <source>
        <dbReference type="ARBA" id="ARBA00001947"/>
    </source>
</evidence>
<evidence type="ECO:0000256" key="3">
    <source>
        <dbReference type="ARBA" id="ARBA00022801"/>
    </source>
</evidence>
<dbReference type="Pfam" id="PF01979">
    <property type="entry name" value="Amidohydro_1"/>
    <property type="match status" value="1"/>
</dbReference>
<organism evidence="7 8">
    <name type="scientific">Candidatus Devosia phytovorans</name>
    <dbReference type="NCBI Taxonomy" id="3121372"/>
    <lineage>
        <taxon>Bacteria</taxon>
        <taxon>Pseudomonadati</taxon>
        <taxon>Pseudomonadota</taxon>
        <taxon>Alphaproteobacteria</taxon>
        <taxon>Hyphomicrobiales</taxon>
        <taxon>Devosiaceae</taxon>
        <taxon>Devosia</taxon>
    </lineage>
</organism>
<evidence type="ECO:0000259" key="5">
    <source>
        <dbReference type="Pfam" id="PF01979"/>
    </source>
</evidence>
<dbReference type="NCBIfam" id="NF006684">
    <property type="entry name" value="PRK09229.1-5"/>
    <property type="match status" value="1"/>
</dbReference>
<feature type="domain" description="Formimidoylglutamate deiminase N-terminal" evidence="6">
    <location>
        <begin position="1"/>
        <end position="43"/>
    </location>
</feature>
<evidence type="ECO:0000313" key="8">
    <source>
        <dbReference type="Proteomes" id="UP001217476"/>
    </source>
</evidence>
<dbReference type="AlphaFoldDB" id="A0AAJ5VWV4"/>
<sequence>MTKLFAKAALLPGGLARDVVVEIAEGRILSVLTGQSPDGADENYGLLIPAVGNLHSHAFQRAMAGLAERRGKGDDTFWSWRSVMYKMALSMTPDDVEAIAAQLYVEMLEAGFCRVGEFHYLHHDKDGSPYANIAEMGERIAAASAETGIGLTLLPVFYAHGGFGPTAPGADQRRFINSVDGYGALMSASRSAIAGLDGATIGIAPHSLRAATVDEIRTIFPLADGGPVHIHISEQVLEVEGSLAAFGQRPVELLLGELPVDQNWCLIHATHLDAAEVSGIARSGAVVGLCPITEANLGDGIFAGVPFLQEQGRFGIGSDSNVSISLSGELRQFEYSQRLGNRIRNAVAPPGGSSGQALLERAAVGGAQALDWQSGIAPGLPADLVSLDVSRVGYVPALDQLDAWIFGDDVSVDDVWVMGRKRVAGGRHPGREQIRRRFEDVMARLMSA</sequence>
<dbReference type="GO" id="GO:0046872">
    <property type="term" value="F:metal ion binding"/>
    <property type="evidence" value="ECO:0007669"/>
    <property type="project" value="UniProtKB-KW"/>
</dbReference>
<name>A0AAJ5VWV4_9HYPH</name>
<dbReference type="EMBL" id="CP119312">
    <property type="protein sequence ID" value="WEK04923.1"/>
    <property type="molecule type" value="Genomic_DNA"/>
</dbReference>
<dbReference type="NCBIfam" id="NF006681">
    <property type="entry name" value="PRK09229.1-2"/>
    <property type="match status" value="1"/>
</dbReference>
<dbReference type="InterPro" id="IPR006680">
    <property type="entry name" value="Amidohydro-rel"/>
</dbReference>
<dbReference type="Proteomes" id="UP001217476">
    <property type="component" value="Chromosome"/>
</dbReference>
<evidence type="ECO:0000256" key="4">
    <source>
        <dbReference type="ARBA" id="ARBA00022833"/>
    </source>
</evidence>
<dbReference type="GO" id="GO:0019239">
    <property type="term" value="F:deaminase activity"/>
    <property type="evidence" value="ECO:0007669"/>
    <property type="project" value="TreeGrafter"/>
</dbReference>
<dbReference type="PANTHER" id="PTHR11271:SF48">
    <property type="entry name" value="AMIDOHYDROLASE-RELATED DOMAIN-CONTAINING PROTEIN"/>
    <property type="match status" value="1"/>
</dbReference>
<keyword evidence="3 7" id="KW-0378">Hydrolase</keyword>